<evidence type="ECO:0000256" key="8">
    <source>
        <dbReference type="ARBA" id="ARBA00023136"/>
    </source>
</evidence>
<evidence type="ECO:0000256" key="1">
    <source>
        <dbReference type="ARBA" id="ARBA00004651"/>
    </source>
</evidence>
<keyword evidence="4 10" id="KW-1003">Cell membrane</keyword>
<feature type="transmembrane region" description="Helical" evidence="11">
    <location>
        <begin position="178"/>
        <end position="202"/>
    </location>
</feature>
<evidence type="ECO:0000313" key="15">
    <source>
        <dbReference type="Proteomes" id="UP000228635"/>
    </source>
</evidence>
<feature type="transmembrane region" description="Helical" evidence="11">
    <location>
        <begin position="273"/>
        <end position="296"/>
    </location>
</feature>
<dbReference type="AlphaFoldDB" id="A0A2M6WHG6"/>
<accession>A0A2M6WHG6</accession>
<comment type="subcellular location">
    <subcellularLocation>
        <location evidence="1">Cell membrane</location>
        <topology evidence="1">Multi-pass membrane protein</topology>
    </subcellularLocation>
</comment>
<evidence type="ECO:0000256" key="9">
    <source>
        <dbReference type="ARBA" id="ARBA00023306"/>
    </source>
</evidence>
<keyword evidence="5 10" id="KW-0132">Cell division</keyword>
<sequence>MITSFFRIVKYGIQNFWRNGWLSVATILVLVLAILVFQSLFLFGAFSNAAVASIQDKIDISVTFKTTTSEDDILSLERSLEDLTHVKAVQYISRDEAFELFKEEHKDDQVIAQALDLVDGNPLLASLNIKAERLEDYSSIASYLGTENFASLIEKVTYYQSQNAIERLDSIIGTFQRIGLGVAIFLAFAAALVTFNTIRLAIYSNRDEISIMRLVGASNLFIRGPYVIEGIIYGVVAGIVGMLISLPFIFTIAPYTDVLVPEFSLQGYFSATLLPLLTYLILFGIVLGTASSYIAVRRYLKA</sequence>
<evidence type="ECO:0000256" key="6">
    <source>
        <dbReference type="ARBA" id="ARBA00022692"/>
    </source>
</evidence>
<evidence type="ECO:0000313" key="14">
    <source>
        <dbReference type="EMBL" id="PIT92237.1"/>
    </source>
</evidence>
<keyword evidence="8 10" id="KW-0472">Membrane</keyword>
<dbReference type="EMBL" id="PFBA01000030">
    <property type="protein sequence ID" value="PIT92237.1"/>
    <property type="molecule type" value="Genomic_DNA"/>
</dbReference>
<evidence type="ECO:0000256" key="7">
    <source>
        <dbReference type="ARBA" id="ARBA00022989"/>
    </source>
</evidence>
<keyword evidence="7 11" id="KW-1133">Transmembrane helix</keyword>
<keyword evidence="9 10" id="KW-0131">Cell cycle</keyword>
<evidence type="ECO:0000259" key="13">
    <source>
        <dbReference type="Pfam" id="PF18075"/>
    </source>
</evidence>
<dbReference type="InterPro" id="IPR040690">
    <property type="entry name" value="FtsX_ECD"/>
</dbReference>
<dbReference type="PIRSF" id="PIRSF003097">
    <property type="entry name" value="FtsX"/>
    <property type="match status" value="1"/>
</dbReference>
<dbReference type="InterPro" id="IPR003838">
    <property type="entry name" value="ABC3_permease_C"/>
</dbReference>
<protein>
    <recommendedName>
        <fullName evidence="3 10">Cell division protein FtsX</fullName>
    </recommendedName>
</protein>
<proteinExistence type="inferred from homology"/>
<dbReference type="GO" id="GO:0051301">
    <property type="term" value="P:cell division"/>
    <property type="evidence" value="ECO:0007669"/>
    <property type="project" value="UniProtKB-KW"/>
</dbReference>
<evidence type="ECO:0000256" key="11">
    <source>
        <dbReference type="SAM" id="Phobius"/>
    </source>
</evidence>
<dbReference type="PANTHER" id="PTHR47755:SF1">
    <property type="entry name" value="CELL DIVISION PROTEIN FTSX"/>
    <property type="match status" value="1"/>
</dbReference>
<feature type="transmembrane region" description="Helical" evidence="11">
    <location>
        <begin position="21"/>
        <end position="46"/>
    </location>
</feature>
<evidence type="ECO:0000256" key="10">
    <source>
        <dbReference type="PIRNR" id="PIRNR003097"/>
    </source>
</evidence>
<dbReference type="Pfam" id="PF18075">
    <property type="entry name" value="FtsX_ECD"/>
    <property type="match status" value="1"/>
</dbReference>
<gene>
    <name evidence="14" type="ORF">COU08_03610</name>
</gene>
<dbReference type="InterPro" id="IPR004513">
    <property type="entry name" value="FtsX"/>
</dbReference>
<dbReference type="Proteomes" id="UP000228635">
    <property type="component" value="Unassembled WGS sequence"/>
</dbReference>
<feature type="domain" description="FtsX extracellular" evidence="13">
    <location>
        <begin position="59"/>
        <end position="144"/>
    </location>
</feature>
<feature type="domain" description="ABC3 transporter permease C-terminal" evidence="12">
    <location>
        <begin position="182"/>
        <end position="301"/>
    </location>
</feature>
<feature type="transmembrane region" description="Helical" evidence="11">
    <location>
        <begin position="231"/>
        <end position="253"/>
    </location>
</feature>
<dbReference type="GO" id="GO:0005886">
    <property type="term" value="C:plasma membrane"/>
    <property type="evidence" value="ECO:0007669"/>
    <property type="project" value="UniProtKB-SubCell"/>
</dbReference>
<evidence type="ECO:0000256" key="5">
    <source>
        <dbReference type="ARBA" id="ARBA00022618"/>
    </source>
</evidence>
<evidence type="ECO:0000256" key="3">
    <source>
        <dbReference type="ARBA" id="ARBA00021907"/>
    </source>
</evidence>
<evidence type="ECO:0000256" key="4">
    <source>
        <dbReference type="ARBA" id="ARBA00022475"/>
    </source>
</evidence>
<keyword evidence="6 11" id="KW-0812">Transmembrane</keyword>
<organism evidence="14 15">
    <name type="scientific">Candidatus Harrisonbacteria bacterium CG10_big_fil_rev_8_21_14_0_10_42_17</name>
    <dbReference type="NCBI Taxonomy" id="1974584"/>
    <lineage>
        <taxon>Bacteria</taxon>
        <taxon>Candidatus Harrisoniibacteriota</taxon>
    </lineage>
</organism>
<comment type="caution">
    <text evidence="14">The sequence shown here is derived from an EMBL/GenBank/DDBJ whole genome shotgun (WGS) entry which is preliminary data.</text>
</comment>
<dbReference type="Gene3D" id="3.30.70.3040">
    <property type="match status" value="1"/>
</dbReference>
<dbReference type="PANTHER" id="PTHR47755">
    <property type="entry name" value="CELL DIVISION PROTEIN FTSX"/>
    <property type="match status" value="1"/>
</dbReference>
<comment type="similarity">
    <text evidence="2 10">Belongs to the ABC-4 integral membrane protein family. FtsX subfamily.</text>
</comment>
<evidence type="ECO:0000259" key="12">
    <source>
        <dbReference type="Pfam" id="PF02687"/>
    </source>
</evidence>
<evidence type="ECO:0000256" key="2">
    <source>
        <dbReference type="ARBA" id="ARBA00007379"/>
    </source>
</evidence>
<reference evidence="15" key="1">
    <citation type="submission" date="2017-09" db="EMBL/GenBank/DDBJ databases">
        <title>Depth-based differentiation of microbial function through sediment-hosted aquifers and enrichment of novel symbionts in the deep terrestrial subsurface.</title>
        <authorList>
            <person name="Probst A.J."/>
            <person name="Ladd B."/>
            <person name="Jarett J.K."/>
            <person name="Geller-Mcgrath D.E."/>
            <person name="Sieber C.M.K."/>
            <person name="Emerson J.B."/>
            <person name="Anantharaman K."/>
            <person name="Thomas B.C."/>
            <person name="Malmstrom R."/>
            <person name="Stieglmeier M."/>
            <person name="Klingl A."/>
            <person name="Woyke T."/>
            <person name="Ryan C.M."/>
            <person name="Banfield J.F."/>
        </authorList>
    </citation>
    <scope>NUCLEOTIDE SEQUENCE [LARGE SCALE GENOMIC DNA]</scope>
</reference>
<dbReference type="Pfam" id="PF02687">
    <property type="entry name" value="FtsX"/>
    <property type="match status" value="1"/>
</dbReference>
<name>A0A2M6WHG6_9BACT</name>